<accession>A0ABW2EQK8</accession>
<comment type="caution">
    <text evidence="1">The sequence shown here is derived from an EMBL/GenBank/DDBJ whole genome shotgun (WGS) entry which is preliminary data.</text>
</comment>
<dbReference type="Proteomes" id="UP001596410">
    <property type="component" value="Unassembled WGS sequence"/>
</dbReference>
<gene>
    <name evidence="1" type="ORF">ACFQIC_15050</name>
</gene>
<sequence length="219" mass="25972">MRVVEDQENRYLNYLSQFSKVLYIKEESLIDLLKVDYELDAARSKFIIASERALSSLQYLKEQVKESRQHFSKVDQLIFSAYDSFFTEKMDANRGELSLLWASAIIEQLPGNSKVTFVGMDHDLYDFVERSYFSITKASPFSNDRYFFSNDALLYGTYRSDSNQEDFAQLISIYREPDRKSRYFKKVNKFLNINQQIKEKISNSDFQYMVTYDEIEIVY</sequence>
<protein>
    <submittedName>
        <fullName evidence="1">Uncharacterized protein</fullName>
    </submittedName>
</protein>
<evidence type="ECO:0000313" key="1">
    <source>
        <dbReference type="EMBL" id="MFC7063140.1"/>
    </source>
</evidence>
<dbReference type="EMBL" id="JBHSZV010000039">
    <property type="protein sequence ID" value="MFC7063140.1"/>
    <property type="molecule type" value="Genomic_DNA"/>
</dbReference>
<dbReference type="RefSeq" id="WP_204711709.1">
    <property type="nucleotide sequence ID" value="NZ_JBHSZV010000039.1"/>
</dbReference>
<keyword evidence="2" id="KW-1185">Reference proteome</keyword>
<evidence type="ECO:0000313" key="2">
    <source>
        <dbReference type="Proteomes" id="UP001596410"/>
    </source>
</evidence>
<reference evidence="2" key="1">
    <citation type="journal article" date="2019" name="Int. J. Syst. Evol. Microbiol.">
        <title>The Global Catalogue of Microorganisms (GCM) 10K type strain sequencing project: providing services to taxonomists for standard genome sequencing and annotation.</title>
        <authorList>
            <consortium name="The Broad Institute Genomics Platform"/>
            <consortium name="The Broad Institute Genome Sequencing Center for Infectious Disease"/>
            <person name="Wu L."/>
            <person name="Ma J."/>
        </authorList>
    </citation>
    <scope>NUCLEOTIDE SEQUENCE [LARGE SCALE GENOMIC DNA]</scope>
    <source>
        <strain evidence="2">CGMCC 4.1621</strain>
    </source>
</reference>
<name>A0ABW2EQK8_9BACI</name>
<proteinExistence type="predicted"/>
<organism evidence="1 2">
    <name type="scientific">Halobacillus seohaensis</name>
    <dbReference type="NCBI Taxonomy" id="447421"/>
    <lineage>
        <taxon>Bacteria</taxon>
        <taxon>Bacillati</taxon>
        <taxon>Bacillota</taxon>
        <taxon>Bacilli</taxon>
        <taxon>Bacillales</taxon>
        <taxon>Bacillaceae</taxon>
        <taxon>Halobacillus</taxon>
    </lineage>
</organism>